<sequence length="125" mass="13436">MNPRILYVVARILIASVFVGLGIERLLGAAGVLIDRGAATVPGILFASFELAAGLAIMFGFQVARISLLMAVFLAVDAFVAHPFWRYGGLEQHGQLLHFLKNVSAIGGLLLLSWIDATQARESRS</sequence>
<dbReference type="EMBL" id="CP051774">
    <property type="protein sequence ID" value="QJE94526.1"/>
    <property type="molecule type" value="Genomic_DNA"/>
</dbReference>
<dbReference type="AlphaFoldDB" id="A0A858RBX7"/>
<protein>
    <submittedName>
        <fullName evidence="2">DoxX family protein</fullName>
    </submittedName>
</protein>
<feature type="transmembrane region" description="Helical" evidence="1">
    <location>
        <begin position="40"/>
        <end position="61"/>
    </location>
</feature>
<dbReference type="KEGG" id="luo:HHL09_01580"/>
<keyword evidence="1" id="KW-0812">Transmembrane</keyword>
<dbReference type="RefSeq" id="WP_169452747.1">
    <property type="nucleotide sequence ID" value="NZ_CP051774.1"/>
</dbReference>
<keyword evidence="1" id="KW-1133">Transmembrane helix</keyword>
<proteinExistence type="predicted"/>
<accession>A0A858RBX7</accession>
<evidence type="ECO:0000313" key="2">
    <source>
        <dbReference type="EMBL" id="QJE94526.1"/>
    </source>
</evidence>
<evidence type="ECO:0000313" key="3">
    <source>
        <dbReference type="Proteomes" id="UP000501812"/>
    </source>
</evidence>
<evidence type="ECO:0000256" key="1">
    <source>
        <dbReference type="SAM" id="Phobius"/>
    </source>
</evidence>
<reference evidence="2 3" key="1">
    <citation type="submission" date="2020-04" db="EMBL/GenBank/DDBJ databases">
        <title>Luteolibacter sp. G-1-1-1 isolated from soil.</title>
        <authorList>
            <person name="Dahal R.H."/>
        </authorList>
    </citation>
    <scope>NUCLEOTIDE SEQUENCE [LARGE SCALE GENOMIC DNA]</scope>
    <source>
        <strain evidence="2 3">G-1-1-1</strain>
    </source>
</reference>
<name>A0A858RBX7_9BACT</name>
<dbReference type="Proteomes" id="UP000501812">
    <property type="component" value="Chromosome"/>
</dbReference>
<keyword evidence="1" id="KW-0472">Membrane</keyword>
<feature type="transmembrane region" description="Helical" evidence="1">
    <location>
        <begin position="12"/>
        <end position="34"/>
    </location>
</feature>
<keyword evidence="3" id="KW-1185">Reference proteome</keyword>
<organism evidence="2 3">
    <name type="scientific">Luteolibacter luteus</name>
    <dbReference type="NCBI Taxonomy" id="2728835"/>
    <lineage>
        <taxon>Bacteria</taxon>
        <taxon>Pseudomonadati</taxon>
        <taxon>Verrucomicrobiota</taxon>
        <taxon>Verrucomicrobiia</taxon>
        <taxon>Verrucomicrobiales</taxon>
        <taxon>Verrucomicrobiaceae</taxon>
        <taxon>Luteolibacter</taxon>
    </lineage>
</organism>
<feature type="transmembrane region" description="Helical" evidence="1">
    <location>
        <begin position="68"/>
        <end position="85"/>
    </location>
</feature>
<gene>
    <name evidence="2" type="ORF">HHL09_01580</name>
</gene>
<feature type="transmembrane region" description="Helical" evidence="1">
    <location>
        <begin position="97"/>
        <end position="115"/>
    </location>
</feature>